<dbReference type="EMBL" id="MT143022">
    <property type="protein sequence ID" value="QJA91893.1"/>
    <property type="molecule type" value="Genomic_DNA"/>
</dbReference>
<organism evidence="1">
    <name type="scientific">viral metagenome</name>
    <dbReference type="NCBI Taxonomy" id="1070528"/>
    <lineage>
        <taxon>unclassified sequences</taxon>
        <taxon>metagenomes</taxon>
        <taxon>organismal metagenomes</taxon>
    </lineage>
</organism>
<gene>
    <name evidence="1" type="ORF">MM415B03234_0003</name>
</gene>
<dbReference type="Pfam" id="PF03837">
    <property type="entry name" value="RecT"/>
    <property type="match status" value="1"/>
</dbReference>
<accession>A0A6M3LBL7</accession>
<dbReference type="InterPro" id="IPR004590">
    <property type="entry name" value="ssDNA_annealing_RecT"/>
</dbReference>
<dbReference type="AlphaFoldDB" id="A0A6M3LBL7"/>
<name>A0A6M3LBL7_9ZZZZ</name>
<reference evidence="1" key="1">
    <citation type="submission" date="2020-03" db="EMBL/GenBank/DDBJ databases">
        <title>The deep terrestrial virosphere.</title>
        <authorList>
            <person name="Holmfeldt K."/>
            <person name="Nilsson E."/>
            <person name="Simone D."/>
            <person name="Lopez-Fernandez M."/>
            <person name="Wu X."/>
            <person name="de Brujin I."/>
            <person name="Lundin D."/>
            <person name="Andersson A."/>
            <person name="Bertilsson S."/>
            <person name="Dopson M."/>
        </authorList>
    </citation>
    <scope>NUCLEOTIDE SEQUENCE</scope>
    <source>
        <strain evidence="1">MM415B03234</strain>
    </source>
</reference>
<proteinExistence type="predicted"/>
<evidence type="ECO:0000313" key="1">
    <source>
        <dbReference type="EMBL" id="QJA91893.1"/>
    </source>
</evidence>
<protein>
    <submittedName>
        <fullName evidence="1">Putative DNA recombination protein</fullName>
    </submittedName>
</protein>
<dbReference type="InterPro" id="IPR018330">
    <property type="entry name" value="RecT_fam"/>
</dbReference>
<sequence length="295" mass="33304">MTEIKALAKYEAPVVAAKQGFMAVAKDEQLWLKELGFALQIVRGNATLKECEPDSIKTAIINVALTGLTLNPAVKRAYLVPRDGKAVLDISYQGLIYLATSSGGIRKIGAQVVYEWDEFTFEHGTEEKIMHRPSMDPPKDKLELIKKDAQAIWNHIVCAYSIATLNDGSRDFVVLPHWRLWKVRQSSKAISSPHSPWNKWPEEMIRKTVIKYHSKTLPSSDRFAKAVSILNEYEGLDPDLAKNERITHAKDTEARLGFTPEKEVPEAVIEPICVCSEMKKDFDNWDCPVHGRMSK</sequence>
<dbReference type="NCBIfam" id="TIGR00616">
    <property type="entry name" value="rect"/>
    <property type="match status" value="1"/>
</dbReference>
<dbReference type="GO" id="GO:0006259">
    <property type="term" value="P:DNA metabolic process"/>
    <property type="evidence" value="ECO:0007669"/>
    <property type="project" value="InterPro"/>
</dbReference>
<dbReference type="GO" id="GO:0003677">
    <property type="term" value="F:DNA binding"/>
    <property type="evidence" value="ECO:0007669"/>
    <property type="project" value="InterPro"/>
</dbReference>